<dbReference type="Gene3D" id="3.80.10.10">
    <property type="entry name" value="Ribonuclease Inhibitor"/>
    <property type="match status" value="1"/>
</dbReference>
<evidence type="ECO:0000313" key="1">
    <source>
        <dbReference type="EnsemblMetazoa" id="AGAP011735-PA"/>
    </source>
</evidence>
<proteinExistence type="predicted"/>
<accession>A0A1S4H8H9</accession>
<dbReference type="InterPro" id="IPR032675">
    <property type="entry name" value="LRR_dom_sf"/>
</dbReference>
<dbReference type="RefSeq" id="XP_552512.2">
    <property type="nucleotide sequence ID" value="XM_552512.4"/>
</dbReference>
<dbReference type="GeneID" id="3291420"/>
<dbReference type="AlphaFoldDB" id="A0A1S4H8H9"/>
<reference evidence="1 2" key="2">
    <citation type="journal article" date="2004" name="Trends Parasitol.">
        <title>The Anopheles gambiae genome: an update.</title>
        <authorList>
            <person name="Mongin E."/>
            <person name="Louis C."/>
            <person name="Holt R.A."/>
            <person name="Birney E."/>
            <person name="Collins F.H."/>
        </authorList>
    </citation>
    <scope>NUCLEOTIDE SEQUENCE [LARGE SCALE GENOMIC DNA]</scope>
    <source>
        <strain evidence="1 2">PEST</strain>
    </source>
</reference>
<dbReference type="InterPro" id="IPR036047">
    <property type="entry name" value="F-box-like_dom_sf"/>
</dbReference>
<sequence length="488" mass="56290">MDSCDAGSPFDKLPPELICTICDYLDLEALKALSLTCHRLEQICANQCAHRFFLCIRENRLAYYNYQLGTIAEKVEEAAILLKTTKRRYRRVHLDVQYEPEADSIEHMQAILDKQLLQQLAVLKLDLPALSGNLAVHLSDAVAKMDCLLELDICYRHQLTNVNLPLSSDLNLINRSLHNLSLDYVWPARIDCPNMQSLAVKGPFDIEAIVGKQYALHGVREPYWKLKHIKELVITKHLQSNPFPDSSALAASYRVQFYRQLKHLKKLYYNFNGASDWILQTICESCVQLELLYFLMLEVEDRNSLRFLSNLTNLRELNILIARNVISFADVRLPNLKRLLLDFVEIYWPPVEGFDSIEWLKIKAFPWQEKQICDLFAGPLNRLRFLWIKLSIDLELSWYRNIFAALTKLPALKTLVLHNMPSLNHLNVMKPLLQLTKLTVQLSFGSDGTTVPVEVPILVPNVERIKICADKELEKVRWNKNVASVPKI</sequence>
<dbReference type="Pfam" id="PF12937">
    <property type="entry name" value="F-box-like"/>
    <property type="match status" value="1"/>
</dbReference>
<dbReference type="SUPFAM" id="SSF81383">
    <property type="entry name" value="F-box domain"/>
    <property type="match status" value="1"/>
</dbReference>
<dbReference type="VEuPathDB" id="VectorBase:AGAP011735"/>
<dbReference type="PROSITE" id="PS50181">
    <property type="entry name" value="FBOX"/>
    <property type="match status" value="1"/>
</dbReference>
<dbReference type="EMBL" id="AAAB01008986">
    <property type="status" value="NOT_ANNOTATED_CDS"/>
    <property type="molecule type" value="Genomic_DNA"/>
</dbReference>
<reference evidence="1 2" key="1">
    <citation type="journal article" date="2002" name="Science">
        <title>The genome sequence of the malaria mosquito Anopheles gambiae.</title>
        <authorList>
            <person name="Holt R.A."/>
            <person name="Subramanian G.M."/>
            <person name="Halpern A."/>
            <person name="Sutton G.G."/>
            <person name="Charlab R."/>
            <person name="Nusskern D.R."/>
            <person name="Wincker P."/>
            <person name="Clark A.G."/>
            <person name="Ribeiro J.M."/>
            <person name="Wides R."/>
            <person name="Salzberg S.L."/>
            <person name="Loftus B."/>
            <person name="Yandell M."/>
            <person name="Majoros W.H."/>
            <person name="Rusch D.B."/>
            <person name="Lai Z."/>
            <person name="Kraft C.L."/>
            <person name="Abril J.F."/>
            <person name="Anthouard V."/>
            <person name="Arensburger P."/>
            <person name="Atkinson P.W."/>
            <person name="Baden H."/>
            <person name="de Berardinis V."/>
            <person name="Baldwin D."/>
            <person name="Benes V."/>
            <person name="Biedler J."/>
            <person name="Blass C."/>
            <person name="Bolanos R."/>
            <person name="Boscus D."/>
            <person name="Barnstead M."/>
            <person name="Cai S."/>
            <person name="Center A."/>
            <person name="Chaturverdi K."/>
            <person name="Christophides G.K."/>
            <person name="Chrystal M.A."/>
            <person name="Clamp M."/>
            <person name="Cravchik A."/>
            <person name="Curwen V."/>
            <person name="Dana A."/>
            <person name="Delcher A."/>
            <person name="Dew I."/>
            <person name="Evans C.A."/>
            <person name="Flanigan M."/>
            <person name="Grundschober-Freimoser A."/>
            <person name="Friedli L."/>
            <person name="Gu Z."/>
            <person name="Guan P."/>
            <person name="Guigo R."/>
            <person name="Hillenmeyer M.E."/>
            <person name="Hladun S.L."/>
            <person name="Hogan J.R."/>
            <person name="Hong Y.S."/>
            <person name="Hoover J."/>
            <person name="Jaillon O."/>
            <person name="Ke Z."/>
            <person name="Kodira C."/>
            <person name="Kokoza E."/>
            <person name="Koutsos A."/>
            <person name="Letunic I."/>
            <person name="Levitsky A."/>
            <person name="Liang Y."/>
            <person name="Lin J.J."/>
            <person name="Lobo N.F."/>
            <person name="Lopez J.R."/>
            <person name="Malek J.A."/>
            <person name="McIntosh T.C."/>
            <person name="Meister S."/>
            <person name="Miller J."/>
            <person name="Mobarry C."/>
            <person name="Mongin E."/>
            <person name="Murphy S.D."/>
            <person name="O'Brochta D.A."/>
            <person name="Pfannkoch C."/>
            <person name="Qi R."/>
            <person name="Regier M.A."/>
            <person name="Remington K."/>
            <person name="Shao H."/>
            <person name="Sharakhova M.V."/>
            <person name="Sitter C.D."/>
            <person name="Shetty J."/>
            <person name="Smith T.J."/>
            <person name="Strong R."/>
            <person name="Sun J."/>
            <person name="Thomasova D."/>
            <person name="Ton L.Q."/>
            <person name="Topalis P."/>
            <person name="Tu Z."/>
            <person name="Unger M.F."/>
            <person name="Walenz B."/>
            <person name="Wang A."/>
            <person name="Wang J."/>
            <person name="Wang M."/>
            <person name="Wang X."/>
            <person name="Woodford K.J."/>
            <person name="Wortman J.R."/>
            <person name="Wu M."/>
            <person name="Yao A."/>
            <person name="Zdobnov E.M."/>
            <person name="Zhang H."/>
            <person name="Zhao Q."/>
            <person name="Zhao S."/>
            <person name="Zhu S.C."/>
            <person name="Zhimulev I."/>
            <person name="Coluzzi M."/>
            <person name="della Torre A."/>
            <person name="Roth C.W."/>
            <person name="Louis C."/>
            <person name="Kalush F."/>
            <person name="Mural R.J."/>
            <person name="Myers E.W."/>
            <person name="Adams M.D."/>
            <person name="Smith H.O."/>
            <person name="Broder S."/>
            <person name="Gardner M.J."/>
            <person name="Fraser C.M."/>
            <person name="Birney E."/>
            <person name="Bork P."/>
            <person name="Brey P.T."/>
            <person name="Venter J.C."/>
            <person name="Weissenbach J."/>
            <person name="Kafatos F.C."/>
            <person name="Collins F.H."/>
            <person name="Hoffman S.L."/>
        </authorList>
    </citation>
    <scope>NUCLEOTIDE SEQUENCE [LARGE SCALE GENOMIC DNA]</scope>
    <source>
        <strain evidence="1 2">PEST</strain>
    </source>
</reference>
<dbReference type="InParanoid" id="A0A1S4H8H9"/>
<name>A0A1S4H8H9_ANOGA</name>
<dbReference type="Proteomes" id="UP000007062">
    <property type="component" value="Chromosome 3L"/>
</dbReference>
<dbReference type="KEGG" id="aga:3291420"/>
<dbReference type="EnsemblMetazoa" id="AGAP011735-RA">
    <property type="protein sequence ID" value="AGAP011735-PA"/>
    <property type="gene ID" value="AGAP011735"/>
</dbReference>
<protein>
    <submittedName>
        <fullName evidence="1">F-box domain-containing protein</fullName>
    </submittedName>
</protein>
<dbReference type="Gene3D" id="1.20.1280.50">
    <property type="match status" value="1"/>
</dbReference>
<dbReference type="VEuPathDB" id="VectorBase:AGAMI1_000425"/>
<evidence type="ECO:0000313" key="2">
    <source>
        <dbReference type="Proteomes" id="UP000007062"/>
    </source>
</evidence>
<dbReference type="InterPro" id="IPR001810">
    <property type="entry name" value="F-box_dom"/>
</dbReference>
<reference evidence="1" key="3">
    <citation type="submission" date="2020-05" db="UniProtKB">
        <authorList>
            <consortium name="EnsemblMetazoa"/>
        </authorList>
    </citation>
    <scope>IDENTIFICATION</scope>
    <source>
        <strain evidence="1">PEST</strain>
    </source>
</reference>
<keyword evidence="2" id="KW-1185">Reference proteome</keyword>
<dbReference type="SUPFAM" id="SSF52047">
    <property type="entry name" value="RNI-like"/>
    <property type="match status" value="1"/>
</dbReference>
<organism evidence="1 2">
    <name type="scientific">Anopheles gambiae</name>
    <name type="common">African malaria mosquito</name>
    <dbReference type="NCBI Taxonomy" id="7165"/>
    <lineage>
        <taxon>Eukaryota</taxon>
        <taxon>Metazoa</taxon>
        <taxon>Ecdysozoa</taxon>
        <taxon>Arthropoda</taxon>
        <taxon>Hexapoda</taxon>
        <taxon>Insecta</taxon>
        <taxon>Pterygota</taxon>
        <taxon>Neoptera</taxon>
        <taxon>Endopterygota</taxon>
        <taxon>Diptera</taxon>
        <taxon>Nematocera</taxon>
        <taxon>Culicoidea</taxon>
        <taxon>Culicidae</taxon>
        <taxon>Anophelinae</taxon>
        <taxon>Anopheles</taxon>
    </lineage>
</organism>
<dbReference type="SMART" id="SM00256">
    <property type="entry name" value="FBOX"/>
    <property type="match status" value="1"/>
</dbReference>